<dbReference type="RefSeq" id="WP_075616290.1">
    <property type="nucleotide sequence ID" value="NZ_JACIED010000002.1"/>
</dbReference>
<dbReference type="Pfam" id="PF04069">
    <property type="entry name" value="OpuAC"/>
    <property type="match status" value="1"/>
</dbReference>
<evidence type="ECO:0000256" key="1">
    <source>
        <dbReference type="SAM" id="SignalP"/>
    </source>
</evidence>
<evidence type="ECO:0000259" key="2">
    <source>
        <dbReference type="Pfam" id="PF04069"/>
    </source>
</evidence>
<evidence type="ECO:0000313" key="4">
    <source>
        <dbReference type="EMBL" id="OLP48235.1"/>
    </source>
</evidence>
<feature type="signal peptide" evidence="1">
    <location>
        <begin position="1"/>
        <end position="23"/>
    </location>
</feature>
<dbReference type="CDD" id="cd13641">
    <property type="entry name" value="PBP2_HisX_like"/>
    <property type="match status" value="1"/>
</dbReference>
<dbReference type="Gene3D" id="3.40.190.100">
    <property type="entry name" value="Glycine betaine-binding periplasmic protein, domain 2"/>
    <property type="match status" value="1"/>
</dbReference>
<dbReference type="STRING" id="887144.BJF91_08865"/>
<comment type="caution">
    <text evidence="4">The sequence shown here is derived from an EMBL/GenBank/DDBJ whole genome shotgun (WGS) entry which is preliminary data.</text>
</comment>
<organism evidence="4 5">
    <name type="scientific">Allorhizobium taibaishanense</name>
    <dbReference type="NCBI Taxonomy" id="887144"/>
    <lineage>
        <taxon>Bacteria</taxon>
        <taxon>Pseudomonadati</taxon>
        <taxon>Pseudomonadota</taxon>
        <taxon>Alphaproteobacteria</taxon>
        <taxon>Hyphomicrobiales</taxon>
        <taxon>Rhizobiaceae</taxon>
        <taxon>Rhizobium/Agrobacterium group</taxon>
        <taxon>Allorhizobium</taxon>
    </lineage>
</organism>
<dbReference type="SUPFAM" id="SSF53850">
    <property type="entry name" value="Periplasmic binding protein-like II"/>
    <property type="match status" value="1"/>
</dbReference>
<dbReference type="Proteomes" id="UP000544107">
    <property type="component" value="Unassembled WGS sequence"/>
</dbReference>
<dbReference type="InterPro" id="IPR007210">
    <property type="entry name" value="ABC_Gly_betaine_transp_sub-bd"/>
</dbReference>
<dbReference type="AlphaFoldDB" id="A0A1Q9A0Z4"/>
<protein>
    <submittedName>
        <fullName evidence="4">ABC transporter substrate-binding protein</fullName>
    </submittedName>
    <submittedName>
        <fullName evidence="3">Glycine betaine/proline transport system substrate-binding protein</fullName>
    </submittedName>
</protein>
<dbReference type="EMBL" id="MKIN01000024">
    <property type="protein sequence ID" value="OLP48235.1"/>
    <property type="molecule type" value="Genomic_DNA"/>
</dbReference>
<dbReference type="GO" id="GO:0043190">
    <property type="term" value="C:ATP-binding cassette (ABC) transporter complex"/>
    <property type="evidence" value="ECO:0007669"/>
    <property type="project" value="InterPro"/>
</dbReference>
<dbReference type="Gene3D" id="3.10.105.10">
    <property type="entry name" value="Dipeptide-binding Protein, Domain 3"/>
    <property type="match status" value="1"/>
</dbReference>
<gene>
    <name evidence="4" type="ORF">BJF91_08865</name>
    <name evidence="3" type="ORF">GGQ71_002176</name>
</gene>
<reference evidence="4 5" key="1">
    <citation type="submission" date="2016-09" db="EMBL/GenBank/DDBJ databases">
        <title>Rhizobium oryziradicis sp. nov., isolated from the root of rice.</title>
        <authorList>
            <person name="Zhao J."/>
            <person name="Zhang X."/>
        </authorList>
    </citation>
    <scope>NUCLEOTIDE SEQUENCE [LARGE SCALE GENOMIC DNA]</scope>
    <source>
        <strain evidence="4 5">14971</strain>
    </source>
</reference>
<keyword evidence="1" id="KW-0732">Signal</keyword>
<dbReference type="GO" id="GO:0022857">
    <property type="term" value="F:transmembrane transporter activity"/>
    <property type="evidence" value="ECO:0007669"/>
    <property type="project" value="InterPro"/>
</dbReference>
<feature type="chain" id="PRO_5044564249" evidence="1">
    <location>
        <begin position="24"/>
        <end position="332"/>
    </location>
</feature>
<evidence type="ECO:0000313" key="3">
    <source>
        <dbReference type="EMBL" id="MBB4007913.1"/>
    </source>
</evidence>
<dbReference type="EMBL" id="JACIED010000002">
    <property type="protein sequence ID" value="MBB4007913.1"/>
    <property type="molecule type" value="Genomic_DNA"/>
</dbReference>
<evidence type="ECO:0000313" key="6">
    <source>
        <dbReference type="Proteomes" id="UP000544107"/>
    </source>
</evidence>
<evidence type="ECO:0000313" key="5">
    <source>
        <dbReference type="Proteomes" id="UP000185598"/>
    </source>
</evidence>
<accession>A0A1Q9A0Z4</accession>
<feature type="domain" description="ABC-type glycine betaine transport system substrate-binding" evidence="2">
    <location>
        <begin position="28"/>
        <end position="310"/>
    </location>
</feature>
<reference evidence="3 6" key="2">
    <citation type="submission" date="2020-08" db="EMBL/GenBank/DDBJ databases">
        <title>Genomic Encyclopedia of Type Strains, Phase IV (KMG-IV): sequencing the most valuable type-strain genomes for metagenomic binning, comparative biology and taxonomic classification.</title>
        <authorList>
            <person name="Goeker M."/>
        </authorList>
    </citation>
    <scope>NUCLEOTIDE SEQUENCE [LARGE SCALE GENOMIC DNA]</scope>
    <source>
        <strain evidence="3 6">DSM 100021</strain>
    </source>
</reference>
<dbReference type="Proteomes" id="UP000185598">
    <property type="component" value="Unassembled WGS sequence"/>
</dbReference>
<proteinExistence type="predicted"/>
<sequence>MKTLFLSTILAAGIYGLAGSASAADCGSVSIAEMNWASAGVAANVDKIILESGYGCSVNLVTGDTMPTFTSMNEKGEPDLAPELWVNTVQKPLADAVKEGRLIKAAKILKDGGVEGWWVPKFVTDEHPDIKTVQDALKHPELFPAPEDSSKGAVTNCPSGWACQVTTANIYKALKADEAGFQLVDSGSAAALDGSIANAVEKHKGWLGYYWAPTAILGKYDMVKLSLDTSFDKAEWDRCTSVADCADPRVNDYPVTDVYSVVTKNFADKAGVAMDYVGKRQWDNATVGKVLAWMSENQADNADAAKYFLKTYPQVWTAWVSPEVAEKVKADL</sequence>
<keyword evidence="5" id="KW-1185">Reference proteome</keyword>
<name>A0A1Q9A0Z4_9HYPH</name>
<dbReference type="OrthoDB" id="9786266at2"/>